<sequence length="321" mass="33657">MQNRLLSHAAEQRCYAWSRRAGYWSARVFQSALLLVLAGILAGCGHSIRGGPHSTLNQAALGTPSSLPAAGQELLAAASPEQRNALLDRRLMMIDQAYVTYINGLREEKTLTDLATGLAGLALGVAGTLTDGVAAKTNYAAAGTLLAGGSAIVDQTLYYEQTVLALVSAMDANRATVRLTIVRGMNQDMAEYTASDAYADLIAYERAGSLLAAIGYVQATAKEAQQLSEGQIRDIIPLPPGVRGSKACSTRSLFASNAKRTAANLLTAAAALKIDVPADEKTDADKIAERIRQLNRDATPEGVASINAALARAGVLVDCSP</sequence>
<dbReference type="AlphaFoldDB" id="A0A4R6YL26"/>
<name>A0A4R6YL26_9GAMM</name>
<organism evidence="2 3">
    <name type="scientific">Tahibacter aquaticus</name>
    <dbReference type="NCBI Taxonomy" id="520092"/>
    <lineage>
        <taxon>Bacteria</taxon>
        <taxon>Pseudomonadati</taxon>
        <taxon>Pseudomonadota</taxon>
        <taxon>Gammaproteobacteria</taxon>
        <taxon>Lysobacterales</taxon>
        <taxon>Rhodanobacteraceae</taxon>
        <taxon>Tahibacter</taxon>
    </lineage>
</organism>
<keyword evidence="1" id="KW-0812">Transmembrane</keyword>
<protein>
    <submittedName>
        <fullName evidence="2">Uncharacterized protein</fullName>
    </submittedName>
</protein>
<keyword evidence="1" id="KW-0472">Membrane</keyword>
<feature type="transmembrane region" description="Helical" evidence="1">
    <location>
        <begin position="21"/>
        <end position="42"/>
    </location>
</feature>
<keyword evidence="3" id="KW-1185">Reference proteome</keyword>
<reference evidence="2 3" key="1">
    <citation type="submission" date="2019-03" db="EMBL/GenBank/DDBJ databases">
        <title>Genomic Encyclopedia of Type Strains, Phase IV (KMG-IV): sequencing the most valuable type-strain genomes for metagenomic binning, comparative biology and taxonomic classification.</title>
        <authorList>
            <person name="Goeker M."/>
        </authorList>
    </citation>
    <scope>NUCLEOTIDE SEQUENCE [LARGE SCALE GENOMIC DNA]</scope>
    <source>
        <strain evidence="2 3">DSM 21667</strain>
    </source>
</reference>
<comment type="caution">
    <text evidence="2">The sequence shown here is derived from an EMBL/GenBank/DDBJ whole genome shotgun (WGS) entry which is preliminary data.</text>
</comment>
<dbReference type="OrthoDB" id="6064811at2"/>
<evidence type="ECO:0000313" key="2">
    <source>
        <dbReference type="EMBL" id="TDR37870.1"/>
    </source>
</evidence>
<dbReference type="EMBL" id="SNZH01000023">
    <property type="protein sequence ID" value="TDR37870.1"/>
    <property type="molecule type" value="Genomic_DNA"/>
</dbReference>
<keyword evidence="1" id="KW-1133">Transmembrane helix</keyword>
<evidence type="ECO:0000313" key="3">
    <source>
        <dbReference type="Proteomes" id="UP000295293"/>
    </source>
</evidence>
<evidence type="ECO:0000256" key="1">
    <source>
        <dbReference type="SAM" id="Phobius"/>
    </source>
</evidence>
<proteinExistence type="predicted"/>
<accession>A0A4R6YL26</accession>
<dbReference type="Proteomes" id="UP000295293">
    <property type="component" value="Unassembled WGS sequence"/>
</dbReference>
<gene>
    <name evidence="2" type="ORF">DFR29_12344</name>
</gene>
<dbReference type="RefSeq" id="WP_133821650.1">
    <property type="nucleotide sequence ID" value="NZ_SNZH01000023.1"/>
</dbReference>